<dbReference type="RefSeq" id="WP_020566412.1">
    <property type="nucleotide sequence ID" value="NZ_KB890187.1"/>
</dbReference>
<proteinExistence type="predicted"/>
<evidence type="ECO:0000256" key="7">
    <source>
        <dbReference type="ARBA" id="ARBA00034247"/>
    </source>
</evidence>
<dbReference type="CDD" id="cd12914">
    <property type="entry name" value="PDC1_DGC_like"/>
    <property type="match status" value="1"/>
</dbReference>
<dbReference type="CDD" id="cd01949">
    <property type="entry name" value="GGDEF"/>
    <property type="match status" value="1"/>
</dbReference>
<dbReference type="NCBIfam" id="TIGR00254">
    <property type="entry name" value="GGDEF"/>
    <property type="match status" value="1"/>
</dbReference>
<dbReference type="InterPro" id="IPR050469">
    <property type="entry name" value="Diguanylate_Cyclase"/>
</dbReference>
<dbReference type="EC" id="2.7.7.65" evidence="2"/>
<evidence type="ECO:0000256" key="2">
    <source>
        <dbReference type="ARBA" id="ARBA00012528"/>
    </source>
</evidence>
<dbReference type="PROSITE" id="PS50887">
    <property type="entry name" value="GGDEF"/>
    <property type="match status" value="1"/>
</dbReference>
<protein>
    <recommendedName>
        <fullName evidence="2">diguanylate cyclase</fullName>
        <ecNumber evidence="2">2.7.7.65</ecNumber>
    </recommendedName>
</protein>
<gene>
    <name evidence="10" type="ORF">C0Z20_18220</name>
</gene>
<dbReference type="FunFam" id="3.30.70.270:FF:000001">
    <property type="entry name" value="Diguanylate cyclase domain protein"/>
    <property type="match status" value="1"/>
</dbReference>
<keyword evidence="4 8" id="KW-0812">Transmembrane</keyword>
<dbReference type="AlphaFoldDB" id="A0A2N7X1D0"/>
<feature type="domain" description="GGDEF" evidence="9">
    <location>
        <begin position="383"/>
        <end position="522"/>
    </location>
</feature>
<dbReference type="InterPro" id="IPR000160">
    <property type="entry name" value="GGDEF_dom"/>
</dbReference>
<keyword evidence="6 8" id="KW-0472">Membrane</keyword>
<comment type="catalytic activity">
    <reaction evidence="7">
        <text>2 GTP = 3',3'-c-di-GMP + 2 diphosphate</text>
        <dbReference type="Rhea" id="RHEA:24898"/>
        <dbReference type="ChEBI" id="CHEBI:33019"/>
        <dbReference type="ChEBI" id="CHEBI:37565"/>
        <dbReference type="ChEBI" id="CHEBI:58805"/>
        <dbReference type="EC" id="2.7.7.65"/>
    </reaction>
</comment>
<feature type="transmembrane region" description="Helical" evidence="8">
    <location>
        <begin position="314"/>
        <end position="335"/>
    </location>
</feature>
<dbReference type="SUPFAM" id="SSF55073">
    <property type="entry name" value="Nucleotide cyclase"/>
    <property type="match status" value="1"/>
</dbReference>
<comment type="caution">
    <text evidence="10">The sequence shown here is derived from an EMBL/GenBank/DDBJ whole genome shotgun (WGS) entry which is preliminary data.</text>
</comment>
<sequence>MLRRHQAESPEGFAVRRSTASALRRWLDAFGRRVLSPAGVFAAGVCLSLGVCGVGSWGLYQEREDAYARAVENARNLLLLVEHDITRNIELYGLSLDAVAEGVGDPKVMALPPELRNGILFDRAAAARDLDGIQVLDERGKLLIDSNGRCLPGMDFSRDESFIMQRKAVGSALLISKPYLPRCGNGRPVISLSRPILRPDGSFAGVVTGALAIDYFRELLEGLHVGEHGTAAVIETNGTLVARLPFDAKVIGRDLSRVDSFKKVMASDEGTFVGTASIDGTRKIYVFKRLAGLSIIVDVAPAEQDVYEQWQARVAFVGALMIAFCAIVVTVSLLLSRELKQRADDQSRLYQLAHTDALTGLANRRKFDRIAQREWRRAVRSASPISLLLIDIDRFKALNDHYGHRFGDEVLRSVALTIERCARRPSDRVARYGGEEFAATLPDTDAAGALAVAERMREAVAGLVIRSPSGPLSVTVSVGIASWTIDAAGRWPETVDTLIEQADQALYTAKAAGRNRVHVGNRENNSSPIYS</sequence>
<organism evidence="10 11">
    <name type="scientific">Trinickia symbiotica</name>
    <dbReference type="NCBI Taxonomy" id="863227"/>
    <lineage>
        <taxon>Bacteria</taxon>
        <taxon>Pseudomonadati</taxon>
        <taxon>Pseudomonadota</taxon>
        <taxon>Betaproteobacteria</taxon>
        <taxon>Burkholderiales</taxon>
        <taxon>Burkholderiaceae</taxon>
        <taxon>Trinickia</taxon>
    </lineage>
</organism>
<evidence type="ECO:0000259" key="9">
    <source>
        <dbReference type="PROSITE" id="PS50887"/>
    </source>
</evidence>
<dbReference type="Proteomes" id="UP000235777">
    <property type="component" value="Unassembled WGS sequence"/>
</dbReference>
<evidence type="ECO:0000256" key="4">
    <source>
        <dbReference type="ARBA" id="ARBA00022692"/>
    </source>
</evidence>
<keyword evidence="5 8" id="KW-1133">Transmembrane helix</keyword>
<dbReference type="PANTHER" id="PTHR45138">
    <property type="entry name" value="REGULATORY COMPONENTS OF SENSORY TRANSDUCTION SYSTEM"/>
    <property type="match status" value="1"/>
</dbReference>
<dbReference type="SMART" id="SM00267">
    <property type="entry name" value="GGDEF"/>
    <property type="match status" value="1"/>
</dbReference>
<dbReference type="InterPro" id="IPR029787">
    <property type="entry name" value="Nucleotide_cyclase"/>
</dbReference>
<dbReference type="InterPro" id="IPR043128">
    <property type="entry name" value="Rev_trsase/Diguanyl_cyclase"/>
</dbReference>
<dbReference type="Gene3D" id="3.30.450.20">
    <property type="entry name" value="PAS domain"/>
    <property type="match status" value="2"/>
</dbReference>
<dbReference type="GO" id="GO:0043709">
    <property type="term" value="P:cell adhesion involved in single-species biofilm formation"/>
    <property type="evidence" value="ECO:0007669"/>
    <property type="project" value="TreeGrafter"/>
</dbReference>
<evidence type="ECO:0000256" key="8">
    <source>
        <dbReference type="SAM" id="Phobius"/>
    </source>
</evidence>
<dbReference type="GO" id="GO:0052621">
    <property type="term" value="F:diguanylate cyclase activity"/>
    <property type="evidence" value="ECO:0007669"/>
    <property type="project" value="UniProtKB-EC"/>
</dbReference>
<evidence type="ECO:0000256" key="3">
    <source>
        <dbReference type="ARBA" id="ARBA00022475"/>
    </source>
</evidence>
<feature type="transmembrane region" description="Helical" evidence="8">
    <location>
        <begin position="34"/>
        <end position="60"/>
    </location>
</feature>
<dbReference type="GO" id="GO:1902201">
    <property type="term" value="P:negative regulation of bacterial-type flagellum-dependent cell motility"/>
    <property type="evidence" value="ECO:0007669"/>
    <property type="project" value="TreeGrafter"/>
</dbReference>
<dbReference type="Gene3D" id="3.30.70.270">
    <property type="match status" value="1"/>
</dbReference>
<comment type="subcellular location">
    <subcellularLocation>
        <location evidence="1">Cell membrane</location>
        <topology evidence="1">Multi-pass membrane protein</topology>
    </subcellularLocation>
</comment>
<keyword evidence="3" id="KW-1003">Cell membrane</keyword>
<dbReference type="Pfam" id="PF02743">
    <property type="entry name" value="dCache_1"/>
    <property type="match status" value="1"/>
</dbReference>
<keyword evidence="11" id="KW-1185">Reference proteome</keyword>
<dbReference type="STRING" id="863227.GCA_000373005_03903"/>
<evidence type="ECO:0000256" key="5">
    <source>
        <dbReference type="ARBA" id="ARBA00022989"/>
    </source>
</evidence>
<dbReference type="PANTHER" id="PTHR45138:SF9">
    <property type="entry name" value="DIGUANYLATE CYCLASE DGCM-RELATED"/>
    <property type="match status" value="1"/>
</dbReference>
<reference evidence="10 11" key="1">
    <citation type="submission" date="2018-01" db="EMBL/GenBank/DDBJ databases">
        <title>Whole genome analyses suggest that Burkholderia sensu lato contains two further novel genera in the rhizoxinica-symbiotica group Mycetohabitans gen. nov., and Trinickia gen. nov.: implications for the evolution of diazotrophy and nodulation in the Burkholderiaceae.</title>
        <authorList>
            <person name="Estrada-de los Santos P."/>
            <person name="Palmer M."/>
            <person name="Chavez-Ramirez B."/>
            <person name="Beukes C."/>
            <person name="Steenkamp E.T."/>
            <person name="Hirsch A.M."/>
            <person name="Manyaka P."/>
            <person name="Maluk M."/>
            <person name="Lafos M."/>
            <person name="Crook M."/>
            <person name="Gross E."/>
            <person name="Simon M.F."/>
            <person name="Bueno dos Reis Junior F."/>
            <person name="Poole P.S."/>
            <person name="Venter S.N."/>
            <person name="James E.K."/>
        </authorList>
    </citation>
    <scope>NUCLEOTIDE SEQUENCE [LARGE SCALE GENOMIC DNA]</scope>
    <source>
        <strain evidence="10 11">JPY 581</strain>
    </source>
</reference>
<name>A0A2N7X1D0_9BURK</name>
<dbReference type="EMBL" id="PNYC01000011">
    <property type="protein sequence ID" value="PMS35424.1"/>
    <property type="molecule type" value="Genomic_DNA"/>
</dbReference>
<evidence type="ECO:0000313" key="11">
    <source>
        <dbReference type="Proteomes" id="UP000235777"/>
    </source>
</evidence>
<dbReference type="OrthoDB" id="9813903at2"/>
<evidence type="ECO:0000256" key="6">
    <source>
        <dbReference type="ARBA" id="ARBA00023136"/>
    </source>
</evidence>
<dbReference type="InterPro" id="IPR033479">
    <property type="entry name" value="dCache_1"/>
</dbReference>
<evidence type="ECO:0000256" key="1">
    <source>
        <dbReference type="ARBA" id="ARBA00004651"/>
    </source>
</evidence>
<accession>A0A2N7X1D0</accession>
<evidence type="ECO:0000313" key="10">
    <source>
        <dbReference type="EMBL" id="PMS35424.1"/>
    </source>
</evidence>
<dbReference type="CDD" id="cd12915">
    <property type="entry name" value="PDC2_DGC_like"/>
    <property type="match status" value="1"/>
</dbReference>
<dbReference type="GO" id="GO:0005886">
    <property type="term" value="C:plasma membrane"/>
    <property type="evidence" value="ECO:0007669"/>
    <property type="project" value="UniProtKB-SubCell"/>
</dbReference>
<dbReference type="Pfam" id="PF00990">
    <property type="entry name" value="GGDEF"/>
    <property type="match status" value="1"/>
</dbReference>